<dbReference type="Gene3D" id="3.40.50.10350">
    <property type="entry name" value="Glycerate kinase, domain 1"/>
    <property type="match status" value="1"/>
</dbReference>
<dbReference type="Gene3D" id="3.90.1510.10">
    <property type="entry name" value="Glycerate kinase, domain 2"/>
    <property type="match status" value="1"/>
</dbReference>
<evidence type="ECO:0000313" key="6">
    <source>
        <dbReference type="Proteomes" id="UP001597326"/>
    </source>
</evidence>
<keyword evidence="6" id="KW-1185">Reference proteome</keyword>
<dbReference type="NCBIfam" id="TIGR00045">
    <property type="entry name" value="glycerate kinase"/>
    <property type="match status" value="1"/>
</dbReference>
<dbReference type="PANTHER" id="PTHR21599">
    <property type="entry name" value="GLYCERATE KINASE"/>
    <property type="match status" value="1"/>
</dbReference>
<dbReference type="InterPro" id="IPR018197">
    <property type="entry name" value="Glycerate_kinase_RE-like"/>
</dbReference>
<sequence length="391" mass="39277">MRIVLAPDSFKESLTAQQVCEALERGLKTHLPWADFVHVPMADGGEGTVQSLVDATGGSLRTTPVTGPLGEPVEATWGVLGDGTTAVIEMAEASGLGLVPPDRRDPRSTTTRGTGELLLAAWQAGIDHVVLGIGGSATNDAGAGLAQALGARLLDADGQELPAGGAALARLDRFDLSGLDPRLASTTIEVACDVTNPLCGPEGASAIYGPQKGADPACVAELDAALARFAQVVAADLGREVADVPGAGAAGGLGAGLLALAPHARLRPGIDIVVDQSRLAEKLDGAALVVTGEGRMDGQTRFGKTPMGVALAAHRAGVPVVGIAGSLGDGAEELLGEGFVAILPVLDRLDELPAVLAAAAQNVERTARQVGALLSLPLQSASGQEPVTGTA</sequence>
<keyword evidence="3 4" id="KW-0418">Kinase</keyword>
<evidence type="ECO:0000256" key="4">
    <source>
        <dbReference type="PIRNR" id="PIRNR006078"/>
    </source>
</evidence>
<dbReference type="InterPro" id="IPR018193">
    <property type="entry name" value="Glyc_kinase_flavodox-like_fold"/>
</dbReference>
<dbReference type="GO" id="GO:0016301">
    <property type="term" value="F:kinase activity"/>
    <property type="evidence" value="ECO:0007669"/>
    <property type="project" value="UniProtKB-KW"/>
</dbReference>
<dbReference type="Proteomes" id="UP001597326">
    <property type="component" value="Unassembled WGS sequence"/>
</dbReference>
<dbReference type="Pfam" id="PF02595">
    <property type="entry name" value="Gly_kinase"/>
    <property type="match status" value="1"/>
</dbReference>
<organism evidence="5 6">
    <name type="scientific">Luteococcus peritonei</name>
    <dbReference type="NCBI Taxonomy" id="88874"/>
    <lineage>
        <taxon>Bacteria</taxon>
        <taxon>Bacillati</taxon>
        <taxon>Actinomycetota</taxon>
        <taxon>Actinomycetes</taxon>
        <taxon>Propionibacteriales</taxon>
        <taxon>Propionibacteriaceae</taxon>
        <taxon>Luteococcus</taxon>
    </lineage>
</organism>
<evidence type="ECO:0000256" key="1">
    <source>
        <dbReference type="ARBA" id="ARBA00006284"/>
    </source>
</evidence>
<accession>A0ABW4RX45</accession>
<dbReference type="PIRSF" id="PIRSF006078">
    <property type="entry name" value="GlxK"/>
    <property type="match status" value="1"/>
</dbReference>
<evidence type="ECO:0000313" key="5">
    <source>
        <dbReference type="EMBL" id="MFD1890013.1"/>
    </source>
</evidence>
<dbReference type="InterPro" id="IPR004381">
    <property type="entry name" value="Glycerate_kinase"/>
</dbReference>
<dbReference type="InterPro" id="IPR036129">
    <property type="entry name" value="Glycerate_kinase_sf"/>
</dbReference>
<evidence type="ECO:0000256" key="3">
    <source>
        <dbReference type="ARBA" id="ARBA00022777"/>
    </source>
</evidence>
<protein>
    <submittedName>
        <fullName evidence="5">Glycerate kinase</fullName>
    </submittedName>
</protein>
<reference evidence="6" key="1">
    <citation type="journal article" date="2019" name="Int. J. Syst. Evol. Microbiol.">
        <title>The Global Catalogue of Microorganisms (GCM) 10K type strain sequencing project: providing services to taxonomists for standard genome sequencing and annotation.</title>
        <authorList>
            <consortium name="The Broad Institute Genomics Platform"/>
            <consortium name="The Broad Institute Genome Sequencing Center for Infectious Disease"/>
            <person name="Wu L."/>
            <person name="Ma J."/>
        </authorList>
    </citation>
    <scope>NUCLEOTIDE SEQUENCE [LARGE SCALE GENOMIC DNA]</scope>
    <source>
        <strain evidence="6">CAIM 431</strain>
    </source>
</reference>
<dbReference type="PANTHER" id="PTHR21599:SF0">
    <property type="entry name" value="GLYCERATE KINASE"/>
    <property type="match status" value="1"/>
</dbReference>
<keyword evidence="2 4" id="KW-0808">Transferase</keyword>
<proteinExistence type="inferred from homology"/>
<dbReference type="RefSeq" id="WP_343872964.1">
    <property type="nucleotide sequence ID" value="NZ_BAAAIX010000013.1"/>
</dbReference>
<evidence type="ECO:0000256" key="2">
    <source>
        <dbReference type="ARBA" id="ARBA00022679"/>
    </source>
</evidence>
<dbReference type="SUPFAM" id="SSF110738">
    <property type="entry name" value="Glycerate kinase I"/>
    <property type="match status" value="1"/>
</dbReference>
<gene>
    <name evidence="5" type="ORF">ACFSCS_07420</name>
</gene>
<dbReference type="EMBL" id="JBHUFZ010000016">
    <property type="protein sequence ID" value="MFD1890013.1"/>
    <property type="molecule type" value="Genomic_DNA"/>
</dbReference>
<comment type="similarity">
    <text evidence="1 4">Belongs to the glycerate kinase type-1 family.</text>
</comment>
<name>A0ABW4RX45_9ACTN</name>
<comment type="caution">
    <text evidence="5">The sequence shown here is derived from an EMBL/GenBank/DDBJ whole genome shotgun (WGS) entry which is preliminary data.</text>
</comment>